<name>A0ABV5AFB3_9BACL</name>
<keyword evidence="5 7" id="KW-1133">Transmembrane helix</keyword>
<evidence type="ECO:0000256" key="7">
    <source>
        <dbReference type="SAM" id="Phobius"/>
    </source>
</evidence>
<feature type="transmembrane region" description="Helical" evidence="7">
    <location>
        <begin position="486"/>
        <end position="506"/>
    </location>
</feature>
<evidence type="ECO:0000256" key="3">
    <source>
        <dbReference type="ARBA" id="ARBA00022692"/>
    </source>
</evidence>
<feature type="transmembrane region" description="Helical" evidence="7">
    <location>
        <begin position="402"/>
        <end position="430"/>
    </location>
</feature>
<dbReference type="Proteomes" id="UP001579974">
    <property type="component" value="Unassembled WGS sequence"/>
</dbReference>
<feature type="domain" description="RCK C-terminal" evidence="8">
    <location>
        <begin position="210"/>
        <end position="295"/>
    </location>
</feature>
<feature type="transmembrane region" description="Helical" evidence="7">
    <location>
        <begin position="31"/>
        <end position="49"/>
    </location>
</feature>
<keyword evidence="2" id="KW-0813">Transport</keyword>
<keyword evidence="10" id="KW-1185">Reference proteome</keyword>
<dbReference type="Gene3D" id="3.30.70.1450">
    <property type="entry name" value="Regulator of K+ conductance, C-terminal domain"/>
    <property type="match status" value="2"/>
</dbReference>
<keyword evidence="6 7" id="KW-0472">Membrane</keyword>
<evidence type="ECO:0000256" key="5">
    <source>
        <dbReference type="ARBA" id="ARBA00022989"/>
    </source>
</evidence>
<feature type="transmembrane region" description="Helical" evidence="7">
    <location>
        <begin position="61"/>
        <end position="80"/>
    </location>
</feature>
<evidence type="ECO:0000256" key="4">
    <source>
        <dbReference type="ARBA" id="ARBA00022737"/>
    </source>
</evidence>
<evidence type="ECO:0000256" key="1">
    <source>
        <dbReference type="ARBA" id="ARBA00004141"/>
    </source>
</evidence>
<dbReference type="EMBL" id="JBDXSU010000008">
    <property type="protein sequence ID" value="MFB5190954.1"/>
    <property type="molecule type" value="Genomic_DNA"/>
</dbReference>
<gene>
    <name evidence="9" type="ORF">KKP3000_004450</name>
</gene>
<evidence type="ECO:0000259" key="8">
    <source>
        <dbReference type="PROSITE" id="PS51202"/>
    </source>
</evidence>
<evidence type="ECO:0000256" key="6">
    <source>
        <dbReference type="ARBA" id="ARBA00023136"/>
    </source>
</evidence>
<feature type="transmembrane region" description="Helical" evidence="7">
    <location>
        <begin position="178"/>
        <end position="206"/>
    </location>
</feature>
<dbReference type="PANTHER" id="PTHR43652">
    <property type="entry name" value="BASIC AMINO ACID ANTIPORTER YFCC-RELATED"/>
    <property type="match status" value="1"/>
</dbReference>
<evidence type="ECO:0000313" key="9">
    <source>
        <dbReference type="EMBL" id="MFB5190954.1"/>
    </source>
</evidence>
<sequence length="597" mass="65133">MVHSSFTLAGWETLGILLVVMIMLVSNRVRVDLIGLFILLALGMTGVVPDKDLYSGFGNEAIIVIATMLALGQALIQSGVTDTLSIWITRVAGKSERRLLSLLMLVGGLMSSIISDLAFVSIFLPVVLGFERHLKIRISRILLPLAITAMMGGLMTMVGSASSIVANQLLAKAHIHPLSLFSIFPVGLCLMATAMLVILTIGRFLLPNTDATSNRGSIGIDEYLTELHVLPGSDWDGRQLRDIHFFRERGINVVRILQGDPVEFPQADTTLRAGDILLVQAHRDELLKIDDTRDFSVQPDLHASVEEISVGLVAEALVRQGSEFAGHTLEDLDFRRRYGVAVLALWRNGQTITQRLAHALIQPGDMLLLQGRKDDIRSLSEDEGLLMLSAESHTPPVRSKGVLSLLILALTFTLAAFNILPIDIAGLLGLGLMVLSRIVSFQQVYRSMEWHILVFVAAMIPFGQAMAQTGILSFLSDEIVRTVGRFGPYALLAACFAITALLTQVMSNTPTTLLLTPVMVTTAESLHYSPLPFVVTVIVAVTASPITYISHKVFLVIMGPGGYRYQDYARLGVPLTICFFVITMLLVPVIWPFAAVT</sequence>
<comment type="caution">
    <text evidence="9">The sequence shown here is derived from an EMBL/GenBank/DDBJ whole genome shotgun (WGS) entry which is preliminary data.</text>
</comment>
<feature type="transmembrane region" description="Helical" evidence="7">
    <location>
        <begin position="571"/>
        <end position="594"/>
    </location>
</feature>
<evidence type="ECO:0000313" key="10">
    <source>
        <dbReference type="Proteomes" id="UP001579974"/>
    </source>
</evidence>
<feature type="transmembrane region" description="Helical" evidence="7">
    <location>
        <begin position="450"/>
        <end position="474"/>
    </location>
</feature>
<dbReference type="Pfam" id="PF03600">
    <property type="entry name" value="CitMHS"/>
    <property type="match status" value="1"/>
</dbReference>
<dbReference type="PANTHER" id="PTHR43652:SF2">
    <property type="entry name" value="BASIC AMINO ACID ANTIPORTER YFCC-RELATED"/>
    <property type="match status" value="1"/>
</dbReference>
<dbReference type="InterPro" id="IPR006037">
    <property type="entry name" value="RCK_C"/>
</dbReference>
<comment type="subcellular location">
    <subcellularLocation>
        <location evidence="1">Membrane</location>
        <topology evidence="1">Multi-pass membrane protein</topology>
    </subcellularLocation>
</comment>
<dbReference type="InterPro" id="IPR036721">
    <property type="entry name" value="RCK_C_sf"/>
</dbReference>
<reference evidence="9 10" key="1">
    <citation type="journal article" date="2024" name="Int. J. Mol. Sci.">
        <title>Exploration of Alicyclobacillus spp. Genome in Search of Antibiotic Resistance.</title>
        <authorList>
            <person name="Bucka-Kolendo J."/>
            <person name="Kiousi D.E."/>
            <person name="Dekowska A."/>
            <person name="Mikolajczuk-Szczyrba A."/>
            <person name="Karadedos D.M."/>
            <person name="Michael P."/>
            <person name="Galanis A."/>
            <person name="Sokolowska B."/>
        </authorList>
    </citation>
    <scope>NUCLEOTIDE SEQUENCE [LARGE SCALE GENOMIC DNA]</scope>
    <source>
        <strain evidence="9 10">KKP 3000</strain>
    </source>
</reference>
<dbReference type="Pfam" id="PF02080">
    <property type="entry name" value="TrkA_C"/>
    <property type="match status" value="2"/>
</dbReference>
<dbReference type="PROSITE" id="PS51202">
    <property type="entry name" value="RCK_C"/>
    <property type="match status" value="2"/>
</dbReference>
<dbReference type="SUPFAM" id="SSF116726">
    <property type="entry name" value="TrkA C-terminal domain-like"/>
    <property type="match status" value="2"/>
</dbReference>
<feature type="domain" description="RCK C-terminal" evidence="8">
    <location>
        <begin position="301"/>
        <end position="385"/>
    </location>
</feature>
<keyword evidence="4" id="KW-0677">Repeat</keyword>
<accession>A0ABV5AFB3</accession>
<feature type="transmembrane region" description="Helical" evidence="7">
    <location>
        <begin position="526"/>
        <end position="550"/>
    </location>
</feature>
<dbReference type="RefSeq" id="WP_275474624.1">
    <property type="nucleotide sequence ID" value="NZ_CP162940.1"/>
</dbReference>
<evidence type="ECO:0000256" key="2">
    <source>
        <dbReference type="ARBA" id="ARBA00022448"/>
    </source>
</evidence>
<organism evidence="9 10">
    <name type="scientific">Alicyclobacillus fastidiosus</name>
    <dbReference type="NCBI Taxonomy" id="392011"/>
    <lineage>
        <taxon>Bacteria</taxon>
        <taxon>Bacillati</taxon>
        <taxon>Bacillota</taxon>
        <taxon>Bacilli</taxon>
        <taxon>Bacillales</taxon>
        <taxon>Alicyclobacillaceae</taxon>
        <taxon>Alicyclobacillus</taxon>
    </lineage>
</organism>
<feature type="transmembrane region" description="Helical" evidence="7">
    <location>
        <begin position="100"/>
        <end position="130"/>
    </location>
</feature>
<feature type="transmembrane region" description="Helical" evidence="7">
    <location>
        <begin position="142"/>
        <end position="166"/>
    </location>
</feature>
<feature type="transmembrane region" description="Helical" evidence="7">
    <location>
        <begin position="7"/>
        <end position="25"/>
    </location>
</feature>
<dbReference type="InterPro" id="IPR051679">
    <property type="entry name" value="DASS-Related_Transporters"/>
</dbReference>
<dbReference type="InterPro" id="IPR004680">
    <property type="entry name" value="Cit_transptr-like_dom"/>
</dbReference>
<protein>
    <submittedName>
        <fullName evidence="9">SLC13 family permease</fullName>
    </submittedName>
</protein>
<keyword evidence="3 7" id="KW-0812">Transmembrane</keyword>
<proteinExistence type="predicted"/>